<feature type="transmembrane region" description="Helical" evidence="1">
    <location>
        <begin position="78"/>
        <end position="96"/>
    </location>
</feature>
<dbReference type="Proteomes" id="UP000677616">
    <property type="component" value="Chromosome"/>
</dbReference>
<evidence type="ECO:0000313" key="3">
    <source>
        <dbReference type="EMBL" id="QUE54806.1"/>
    </source>
</evidence>
<organism evidence="3 4">
    <name type="scientific">Streptococcus oriscaviae</name>
    <dbReference type="NCBI Taxonomy" id="2781599"/>
    <lineage>
        <taxon>Bacteria</taxon>
        <taxon>Bacillati</taxon>
        <taxon>Bacillota</taxon>
        <taxon>Bacilli</taxon>
        <taxon>Lactobacillales</taxon>
        <taxon>Streptococcaceae</taxon>
        <taxon>Streptococcus</taxon>
    </lineage>
</organism>
<feature type="transmembrane region" description="Helical" evidence="1">
    <location>
        <begin position="245"/>
        <end position="266"/>
    </location>
</feature>
<feature type="transmembrane region" description="Helical" evidence="1">
    <location>
        <begin position="278"/>
        <end position="296"/>
    </location>
</feature>
<accession>A0ABX7YLU3</accession>
<name>A0ABX7YLU3_9STRE</name>
<dbReference type="InterPro" id="IPR002656">
    <property type="entry name" value="Acyl_transf_3_dom"/>
</dbReference>
<evidence type="ECO:0000259" key="2">
    <source>
        <dbReference type="Pfam" id="PF01757"/>
    </source>
</evidence>
<keyword evidence="4" id="KW-1185">Reference proteome</keyword>
<feature type="transmembrane region" description="Helical" evidence="1">
    <location>
        <begin position="46"/>
        <end position="66"/>
    </location>
</feature>
<reference evidence="3 4" key="1">
    <citation type="submission" date="2021-04" db="EMBL/GenBank/DDBJ databases">
        <title>Complete genome sequence of a novel Streptococcus species.</title>
        <authorList>
            <person name="Teng J.L.L."/>
        </authorList>
    </citation>
    <scope>NUCLEOTIDE SEQUENCE [LARGE SCALE GENOMIC DNA]</scope>
    <source>
        <strain evidence="3 4">HKU75</strain>
    </source>
</reference>
<keyword evidence="1" id="KW-1133">Transmembrane helix</keyword>
<feature type="transmembrane region" description="Helical" evidence="1">
    <location>
        <begin position="143"/>
        <end position="159"/>
    </location>
</feature>
<sequence length="332" mass="38286">MKKPALSDLNLSLLSLLQFLGAILVIAIHSQKVFDHHALHFIQKSIFGRMVVPFFMVSASFFIRRNQHQTLTYFKSQIRQYLFWSALYLPYFVLYLRSIQLPLTSYPLAFIIGLTYTGIGYQLWYIPAFLTGLFLVNVSLKKLGFFWTSCLALLLYLLGCSETYSAFLTETSVGTVFTSYMDIFFTTRNGLFYTPVFILIGYALCDNYYSSFFQKQVGLKLLGSFMLFSLEGWLIFHHQGIDKNFFLGLIPFTAFLVAFSLSSNLFKTRNLGALKYYANYYYFLHLIPVEICLFLLKDSGLEPALKGQLTFLISLLTCHLLAHFLVKHQKKT</sequence>
<feature type="transmembrane region" description="Helical" evidence="1">
    <location>
        <begin position="108"/>
        <end position="136"/>
    </location>
</feature>
<proteinExistence type="predicted"/>
<feature type="transmembrane region" description="Helical" evidence="1">
    <location>
        <begin position="221"/>
        <end position="239"/>
    </location>
</feature>
<feature type="transmembrane region" description="Helical" evidence="1">
    <location>
        <begin position="308"/>
        <end position="326"/>
    </location>
</feature>
<dbReference type="Pfam" id="PF01757">
    <property type="entry name" value="Acyl_transf_3"/>
    <property type="match status" value="1"/>
</dbReference>
<keyword evidence="1" id="KW-0472">Membrane</keyword>
<feature type="transmembrane region" description="Helical" evidence="1">
    <location>
        <begin position="190"/>
        <end position="209"/>
    </location>
</feature>
<dbReference type="EMBL" id="CP073084">
    <property type="protein sequence ID" value="QUE54806.1"/>
    <property type="molecule type" value="Genomic_DNA"/>
</dbReference>
<keyword evidence="1" id="KW-0812">Transmembrane</keyword>
<dbReference type="RefSeq" id="WP_212571907.1">
    <property type="nucleotide sequence ID" value="NZ_CP073084.1"/>
</dbReference>
<gene>
    <name evidence="3" type="ORF">INT76_02660</name>
</gene>
<protein>
    <recommendedName>
        <fullName evidence="2">Acyltransferase 3 domain-containing protein</fullName>
    </recommendedName>
</protein>
<evidence type="ECO:0000256" key="1">
    <source>
        <dbReference type="SAM" id="Phobius"/>
    </source>
</evidence>
<feature type="domain" description="Acyltransferase 3" evidence="2">
    <location>
        <begin position="15"/>
        <end position="298"/>
    </location>
</feature>
<evidence type="ECO:0000313" key="4">
    <source>
        <dbReference type="Proteomes" id="UP000677616"/>
    </source>
</evidence>